<dbReference type="Proteomes" id="UP000053317">
    <property type="component" value="Unassembled WGS sequence"/>
</dbReference>
<proteinExistence type="predicted"/>
<protein>
    <submittedName>
        <fullName evidence="2">Uncharacterized protein</fullName>
    </submittedName>
</protein>
<reference evidence="2 3" key="2">
    <citation type="submission" date="2015-05" db="EMBL/GenBank/DDBJ databases">
        <authorList>
            <person name="Morales-Cruz A."/>
            <person name="Amrine K.C."/>
            <person name="Cantu D."/>
        </authorList>
    </citation>
    <scope>NUCLEOTIDE SEQUENCE [LARGE SCALE GENOMIC DNA]</scope>
    <source>
        <strain evidence="2">UCRPC4</strain>
    </source>
</reference>
<feature type="compositionally biased region" description="Basic and acidic residues" evidence="1">
    <location>
        <begin position="117"/>
        <end position="132"/>
    </location>
</feature>
<gene>
    <name evidence="2" type="ORF">UCRPC4_g02082</name>
</gene>
<dbReference type="EMBL" id="LCWF01000050">
    <property type="protein sequence ID" value="KKY25025.1"/>
    <property type="molecule type" value="Genomic_DNA"/>
</dbReference>
<evidence type="ECO:0000313" key="3">
    <source>
        <dbReference type="Proteomes" id="UP000053317"/>
    </source>
</evidence>
<dbReference type="AlphaFoldDB" id="A0A0G2H8T0"/>
<feature type="compositionally biased region" description="Polar residues" evidence="1">
    <location>
        <begin position="102"/>
        <end position="115"/>
    </location>
</feature>
<sequence length="218" mass="25915">MTSLLIGPIYLTYEKIKEHRDGKRRIRNIARYEDLRREHEGEEDVKEDERWRLDQQRMKTGFAIPEPSNDGRVRLSHDWEAEREREWAEREMRERSRHPSSLRASRTGSLASRNQTGKRESWHGDYRPRLASEPDWENGRVSPGPRRSLQVGRLGREFESDSLSDRSSAYNRPRSDMSRSRDFFEPQQVEVPKPHRQEEPKDMSSLFVDDILRERGLA</sequence>
<evidence type="ECO:0000256" key="1">
    <source>
        <dbReference type="SAM" id="MobiDB-lite"/>
    </source>
</evidence>
<keyword evidence="3" id="KW-1185">Reference proteome</keyword>
<organism evidence="2 3">
    <name type="scientific">Phaeomoniella chlamydospora</name>
    <name type="common">Phaeoacremonium chlamydosporum</name>
    <dbReference type="NCBI Taxonomy" id="158046"/>
    <lineage>
        <taxon>Eukaryota</taxon>
        <taxon>Fungi</taxon>
        <taxon>Dikarya</taxon>
        <taxon>Ascomycota</taxon>
        <taxon>Pezizomycotina</taxon>
        <taxon>Eurotiomycetes</taxon>
        <taxon>Chaetothyriomycetidae</taxon>
        <taxon>Phaeomoniellales</taxon>
        <taxon>Phaeomoniellaceae</taxon>
        <taxon>Phaeomoniella</taxon>
    </lineage>
</organism>
<name>A0A0G2H8T0_PHACM</name>
<feature type="compositionally biased region" description="Basic and acidic residues" evidence="1">
    <location>
        <begin position="192"/>
        <end position="202"/>
    </location>
</feature>
<evidence type="ECO:0000313" key="2">
    <source>
        <dbReference type="EMBL" id="KKY25025.1"/>
    </source>
</evidence>
<feature type="compositionally biased region" description="Basic and acidic residues" evidence="1">
    <location>
        <begin position="173"/>
        <end position="184"/>
    </location>
</feature>
<reference evidence="2 3" key="1">
    <citation type="submission" date="2015-05" db="EMBL/GenBank/DDBJ databases">
        <title>Distinctive expansion of gene families associated with plant cell wall degradation and secondary metabolism in the genomes of grapevine trunk pathogens.</title>
        <authorList>
            <person name="Lawrence D.P."/>
            <person name="Travadon R."/>
            <person name="Rolshausen P.E."/>
            <person name="Baumgartner K."/>
        </authorList>
    </citation>
    <scope>NUCLEOTIDE SEQUENCE [LARGE SCALE GENOMIC DNA]</scope>
    <source>
        <strain evidence="2">UCRPC4</strain>
    </source>
</reference>
<accession>A0A0G2H8T0</accession>
<comment type="caution">
    <text evidence="2">The sequence shown here is derived from an EMBL/GenBank/DDBJ whole genome shotgun (WGS) entry which is preliminary data.</text>
</comment>
<feature type="region of interest" description="Disordered" evidence="1">
    <location>
        <begin position="86"/>
        <end position="218"/>
    </location>
</feature>